<dbReference type="PROSITE" id="PS51194">
    <property type="entry name" value="HELICASE_CTER"/>
    <property type="match status" value="1"/>
</dbReference>
<dbReference type="GO" id="GO:0016787">
    <property type="term" value="F:hydrolase activity"/>
    <property type="evidence" value="ECO:0007669"/>
    <property type="project" value="UniProtKB-KW"/>
</dbReference>
<evidence type="ECO:0000259" key="7">
    <source>
        <dbReference type="PROSITE" id="PS51194"/>
    </source>
</evidence>
<reference evidence="8 9" key="1">
    <citation type="submission" date="2018-03" db="EMBL/GenBank/DDBJ databases">
        <title>Genomic Encyclopedia of Type Strains, Phase III (KMG-III): the genomes of soil and plant-associated and newly described type strains.</title>
        <authorList>
            <person name="Whitman W."/>
        </authorList>
    </citation>
    <scope>NUCLEOTIDE SEQUENCE [LARGE SCALE GENOMIC DNA]</scope>
    <source>
        <strain evidence="8 9">CGMCC 4.7097</strain>
    </source>
</reference>
<dbReference type="PANTHER" id="PTHR45766">
    <property type="entry name" value="DNA ANNEALING HELICASE AND ENDONUCLEASE ZRANB3 FAMILY MEMBER"/>
    <property type="match status" value="1"/>
</dbReference>
<comment type="caution">
    <text evidence="8">The sequence shown here is derived from an EMBL/GenBank/DDBJ whole genome shotgun (WGS) entry which is preliminary data.</text>
</comment>
<sequence length="1168" mass="130715">MSNTPIEDENAPLLSVVREGALLRGLAGPEPVKIVAVTRLTDDSANVVYRTEAGGLGERMVFGADLPGLSPVEAGAAFSFGGDPASFKLAAEARRMRLAHLFDPQAALGTSDVDPLPHQLRAVYEEMLPRHPLRYVLADDPGAGKTIMAGLLVKELLMRGAAQNILVVAPGALVDQWADEMRDKFGLTFQLLTKDLIDQGGNPFVRGGLWLARLDVLARNNESILDKACETDWDLVIIDEAHKMSASVFGSEVKKTRRYQMGERLGTARNMLLMTATPHTGKEEQFQLFLALLDSDRFEGAVREGTRRVDVSDLMRRLVKEELLRFDGTRLFPERRAYTVQYPLSDAEKALYLAVTDYVRDQMNMADRLKDKDNRKRIAVGFALTTLQRRLASSPAAIHRSLERRMSRLNGELREARLNSTAPRSAHFGNVDLNDLDELTDEERRELEDKAVSAATTAASIPELETEIKILALLERQAKAIRDSPSYSKWDRLRETLDDDAETRDASGVRRKVIIFTEHKDTLDDLAVRLRNHLGRDDAVVTISGSTRREDRKKAQETFRNDSNCVFLVATDAAGEGVNLQNAHLLMNYDLPWNPNRIEQRFGRVHRIGQHEVCHMWSLVARDTREGDVYARLLEKLEHQRAALGGRVYDVLGQVFDGNSLRDLMIDAIRYGDSDESRAHLFEVVDANVGDGLHEILAAEQLVPTTMSTSDIERVRQEMDRAEAVRLQPHHVEAFFASAFADLGGHLRQREQHRYEIRSVPAAIKDQDRIIGRGAPVVNTYSRITFNRSNIRVEGHAADATLMHPAHPLMAAMLSLVGDRHGEALRRGAILIDRHDPSIEPYVVCLLEHDVTDGRTDATGKAQVVSRRVQYVRTDPDGTIAPIATTPIPNLEPPTGAELQAAEGVLKQPWAQAADLDRTIVEYASATVARKHVEEMIARTHERVDRTKRLVRERLTHEINFWDRRASEIRENERAGKSSRLPADKAQARAEELARRLDRRTRELDLERAVAASPPQITGACLVIPQGWLESLTDPEGAAAHAKETARVERIAVDAVIAIETSLGHRWTEMPHNNPGYDIESQTSDGLDFIEVKGRVEGGNTFVLTRQEAVTALNKGQRSVLALVRVHHDESTTVRYIRQPLDEPIQPWQTAVDADWNHFWNQGTEMAP</sequence>
<protein>
    <submittedName>
        <fullName evidence="8">Uncharacterized protein DUF3883</fullName>
    </submittedName>
</protein>
<evidence type="ECO:0000259" key="6">
    <source>
        <dbReference type="PROSITE" id="PS51192"/>
    </source>
</evidence>
<keyword evidence="9" id="KW-1185">Reference proteome</keyword>
<dbReference type="InterPro" id="IPR024975">
    <property type="entry name" value="NOV_C"/>
</dbReference>
<dbReference type="SMART" id="SM00487">
    <property type="entry name" value="DEXDc"/>
    <property type="match status" value="1"/>
</dbReference>
<evidence type="ECO:0000256" key="1">
    <source>
        <dbReference type="ARBA" id="ARBA00022741"/>
    </source>
</evidence>
<evidence type="ECO:0000313" key="8">
    <source>
        <dbReference type="EMBL" id="PSL51417.1"/>
    </source>
</evidence>
<keyword evidence="3" id="KW-0347">Helicase</keyword>
<dbReference type="InterPro" id="IPR057342">
    <property type="entry name" value="DEXDc_RapA"/>
</dbReference>
<proteinExistence type="predicted"/>
<evidence type="ECO:0000256" key="4">
    <source>
        <dbReference type="ARBA" id="ARBA00022840"/>
    </source>
</evidence>
<feature type="coiled-coil region" evidence="5">
    <location>
        <begin position="952"/>
        <end position="1003"/>
    </location>
</feature>
<keyword evidence="4" id="KW-0067">ATP-binding</keyword>
<dbReference type="CDD" id="cd18011">
    <property type="entry name" value="DEXDc_RapA"/>
    <property type="match status" value="1"/>
</dbReference>
<accession>A0A2P8HYW6</accession>
<name>A0A2P8HYW6_SACCR</name>
<feature type="domain" description="Helicase C-terminal" evidence="7">
    <location>
        <begin position="501"/>
        <end position="656"/>
    </location>
</feature>
<evidence type="ECO:0000256" key="3">
    <source>
        <dbReference type="ARBA" id="ARBA00022806"/>
    </source>
</evidence>
<gene>
    <name evidence="8" type="ORF">B0I31_12146</name>
</gene>
<dbReference type="InterPro" id="IPR014001">
    <property type="entry name" value="Helicase_ATP-bd"/>
</dbReference>
<dbReference type="InterPro" id="IPR000330">
    <property type="entry name" value="SNF2_N"/>
</dbReference>
<dbReference type="OrthoDB" id="9814088at2"/>
<keyword evidence="2" id="KW-0378">Hydrolase</keyword>
<feature type="domain" description="Helicase ATP-binding" evidence="6">
    <location>
        <begin position="126"/>
        <end position="296"/>
    </location>
</feature>
<dbReference type="InterPro" id="IPR001650">
    <property type="entry name" value="Helicase_C-like"/>
</dbReference>
<dbReference type="InterPro" id="IPR038718">
    <property type="entry name" value="SNF2-like_sf"/>
</dbReference>
<evidence type="ECO:0000313" key="9">
    <source>
        <dbReference type="Proteomes" id="UP000241118"/>
    </source>
</evidence>
<dbReference type="Gene3D" id="3.40.50.300">
    <property type="entry name" value="P-loop containing nucleotide triphosphate hydrolases"/>
    <property type="match status" value="1"/>
</dbReference>
<dbReference type="Gene3D" id="3.40.50.10810">
    <property type="entry name" value="Tandem AAA-ATPase domain"/>
    <property type="match status" value="1"/>
</dbReference>
<keyword evidence="1" id="KW-0547">Nucleotide-binding</keyword>
<dbReference type="PANTHER" id="PTHR45766:SF6">
    <property type="entry name" value="SWI_SNF-RELATED MATRIX-ASSOCIATED ACTIN-DEPENDENT REGULATOR OF CHROMATIN SUBFAMILY A-LIKE PROTEIN 1"/>
    <property type="match status" value="1"/>
</dbReference>
<dbReference type="Pfam" id="PF13020">
    <property type="entry name" value="NOV_C"/>
    <property type="match status" value="1"/>
</dbReference>
<dbReference type="GO" id="GO:0005524">
    <property type="term" value="F:ATP binding"/>
    <property type="evidence" value="ECO:0007669"/>
    <property type="project" value="UniProtKB-KW"/>
</dbReference>
<dbReference type="GO" id="GO:0004386">
    <property type="term" value="F:helicase activity"/>
    <property type="evidence" value="ECO:0007669"/>
    <property type="project" value="UniProtKB-KW"/>
</dbReference>
<dbReference type="InterPro" id="IPR027417">
    <property type="entry name" value="P-loop_NTPase"/>
</dbReference>
<dbReference type="CDD" id="cd18793">
    <property type="entry name" value="SF2_C_SNF"/>
    <property type="match status" value="1"/>
</dbReference>
<dbReference type="RefSeq" id="WP_106619915.1">
    <property type="nucleotide sequence ID" value="NZ_PYAX01000021.1"/>
</dbReference>
<dbReference type="AlphaFoldDB" id="A0A2P8HYW6"/>
<keyword evidence="5" id="KW-0175">Coiled coil</keyword>
<dbReference type="SMART" id="SM00490">
    <property type="entry name" value="HELICc"/>
    <property type="match status" value="1"/>
</dbReference>
<dbReference type="Pfam" id="PF00176">
    <property type="entry name" value="SNF2-rel_dom"/>
    <property type="match status" value="1"/>
</dbReference>
<evidence type="ECO:0000256" key="2">
    <source>
        <dbReference type="ARBA" id="ARBA00022801"/>
    </source>
</evidence>
<dbReference type="SUPFAM" id="SSF52540">
    <property type="entry name" value="P-loop containing nucleoside triphosphate hydrolases"/>
    <property type="match status" value="2"/>
</dbReference>
<dbReference type="Proteomes" id="UP000241118">
    <property type="component" value="Unassembled WGS sequence"/>
</dbReference>
<dbReference type="PROSITE" id="PS51192">
    <property type="entry name" value="HELICASE_ATP_BIND_1"/>
    <property type="match status" value="1"/>
</dbReference>
<evidence type="ECO:0000256" key="5">
    <source>
        <dbReference type="SAM" id="Coils"/>
    </source>
</evidence>
<organism evidence="8 9">
    <name type="scientific">Saccharothrix carnea</name>
    <dbReference type="NCBI Taxonomy" id="1280637"/>
    <lineage>
        <taxon>Bacteria</taxon>
        <taxon>Bacillati</taxon>
        <taxon>Actinomycetota</taxon>
        <taxon>Actinomycetes</taxon>
        <taxon>Pseudonocardiales</taxon>
        <taxon>Pseudonocardiaceae</taxon>
        <taxon>Saccharothrix</taxon>
    </lineage>
</organism>
<dbReference type="Pfam" id="PF00271">
    <property type="entry name" value="Helicase_C"/>
    <property type="match status" value="1"/>
</dbReference>
<dbReference type="EMBL" id="PYAX01000021">
    <property type="protein sequence ID" value="PSL51417.1"/>
    <property type="molecule type" value="Genomic_DNA"/>
</dbReference>
<dbReference type="InterPro" id="IPR049730">
    <property type="entry name" value="SNF2/RAD54-like_C"/>
</dbReference>